<organism evidence="1">
    <name type="scientific">marine sediment metagenome</name>
    <dbReference type="NCBI Taxonomy" id="412755"/>
    <lineage>
        <taxon>unclassified sequences</taxon>
        <taxon>metagenomes</taxon>
        <taxon>ecological metagenomes</taxon>
    </lineage>
</organism>
<accession>A0A0F9DW55</accession>
<sequence length="40" mass="4089">QVYAHENVPETDVNVGFLAAKIQGGTVDLGATISATTRSG</sequence>
<protein>
    <submittedName>
        <fullName evidence="1">Uncharacterized protein</fullName>
    </submittedName>
</protein>
<dbReference type="EMBL" id="LAZR01027351">
    <property type="protein sequence ID" value="KKL65989.1"/>
    <property type="molecule type" value="Genomic_DNA"/>
</dbReference>
<comment type="caution">
    <text evidence="1">The sequence shown here is derived from an EMBL/GenBank/DDBJ whole genome shotgun (WGS) entry which is preliminary data.</text>
</comment>
<evidence type="ECO:0000313" key="1">
    <source>
        <dbReference type="EMBL" id="KKL65989.1"/>
    </source>
</evidence>
<dbReference type="AlphaFoldDB" id="A0A0F9DW55"/>
<gene>
    <name evidence="1" type="ORF">LCGC14_2149480</name>
</gene>
<feature type="non-terminal residue" evidence="1">
    <location>
        <position position="1"/>
    </location>
</feature>
<proteinExistence type="predicted"/>
<name>A0A0F9DW55_9ZZZZ</name>
<reference evidence="1" key="1">
    <citation type="journal article" date="2015" name="Nature">
        <title>Complex archaea that bridge the gap between prokaryotes and eukaryotes.</title>
        <authorList>
            <person name="Spang A."/>
            <person name="Saw J.H."/>
            <person name="Jorgensen S.L."/>
            <person name="Zaremba-Niedzwiedzka K."/>
            <person name="Martijn J."/>
            <person name="Lind A.E."/>
            <person name="van Eijk R."/>
            <person name="Schleper C."/>
            <person name="Guy L."/>
            <person name="Ettema T.J."/>
        </authorList>
    </citation>
    <scope>NUCLEOTIDE SEQUENCE</scope>
</reference>